<dbReference type="SUPFAM" id="SSF51161">
    <property type="entry name" value="Trimeric LpxA-like enzymes"/>
    <property type="match status" value="1"/>
</dbReference>
<organism evidence="1 2">
    <name type="scientific">Methylosinus trichosporium (strain ATCC 35070 / NCIMB 11131 / UNIQEM 75 / OB3b)</name>
    <dbReference type="NCBI Taxonomy" id="595536"/>
    <lineage>
        <taxon>Bacteria</taxon>
        <taxon>Pseudomonadati</taxon>
        <taxon>Pseudomonadota</taxon>
        <taxon>Alphaproteobacteria</taxon>
        <taxon>Hyphomicrobiales</taxon>
        <taxon>Methylocystaceae</taxon>
        <taxon>Methylosinus</taxon>
    </lineage>
</organism>
<sequence>MNGAFLPRDILETLGFARLGEDVLIHSTAVIVDCAKISLGSRVRIDPFVVISNRGGVVFGDNIHIGSHSVLAGAEAIRFGDFTNISHYVGIYTSNEDLSGKTLSNPTVKWDRKGPRTAPIHFASHATVAAGGVVLAGARFEEGSVLGAHSMVSRPLAPWTTYFGIPARKVRERSRDALRLEQDYRDWLKRDE</sequence>
<keyword evidence="1" id="KW-0808">Transferase</keyword>
<dbReference type="PANTHER" id="PTHR23416">
    <property type="entry name" value="SIALIC ACID SYNTHASE-RELATED"/>
    <property type="match status" value="1"/>
</dbReference>
<dbReference type="InterPro" id="IPR011004">
    <property type="entry name" value="Trimer_LpxA-like_sf"/>
</dbReference>
<dbReference type="GO" id="GO:0016740">
    <property type="term" value="F:transferase activity"/>
    <property type="evidence" value="ECO:0007669"/>
    <property type="project" value="UniProtKB-KW"/>
</dbReference>
<dbReference type="Gene3D" id="2.160.10.10">
    <property type="entry name" value="Hexapeptide repeat proteins"/>
    <property type="match status" value="1"/>
</dbReference>
<dbReference type="InterPro" id="IPR051159">
    <property type="entry name" value="Hexapeptide_acetyltransf"/>
</dbReference>
<dbReference type="STRING" id="595536.GCA_000178815_04384"/>
<proteinExistence type="predicted"/>
<accession>A0A2D2CWR9</accession>
<evidence type="ECO:0000313" key="2">
    <source>
        <dbReference type="Proteomes" id="UP000230709"/>
    </source>
</evidence>
<dbReference type="EMBL" id="CP023737">
    <property type="protein sequence ID" value="ATQ67126.1"/>
    <property type="molecule type" value="Genomic_DNA"/>
</dbReference>
<gene>
    <name evidence="1" type="ORF">CQW49_03890</name>
</gene>
<evidence type="ECO:0000313" key="1">
    <source>
        <dbReference type="EMBL" id="ATQ67126.1"/>
    </source>
</evidence>
<dbReference type="AlphaFoldDB" id="A0A2D2CWR9"/>
<reference evidence="2" key="1">
    <citation type="submission" date="2017-10" db="EMBL/GenBank/DDBJ databases">
        <title>Completed PacBio SMRT sequence of Methylosinus trichosporium OB3b reveals presence of a third large plasmid.</title>
        <authorList>
            <person name="Charles T.C."/>
            <person name="Lynch M.D.J."/>
            <person name="Heil J.R."/>
            <person name="Cheng J."/>
        </authorList>
    </citation>
    <scope>NUCLEOTIDE SEQUENCE [LARGE SCALE GENOMIC DNA]</scope>
    <source>
        <strain evidence="2">OB3b</strain>
    </source>
</reference>
<name>A0A2D2CWR9_METT3</name>
<protein>
    <submittedName>
        <fullName evidence="1">Acetyltransferase</fullName>
    </submittedName>
</protein>
<keyword evidence="2" id="KW-1185">Reference proteome</keyword>
<dbReference type="KEGG" id="mtw:CQW49_03890"/>
<dbReference type="Proteomes" id="UP000230709">
    <property type="component" value="Chromosome"/>
</dbReference>